<evidence type="ECO:0000313" key="3">
    <source>
        <dbReference type="Proteomes" id="UP000239415"/>
    </source>
</evidence>
<name>A0A2T0JKW3_9ACTN</name>
<protein>
    <submittedName>
        <fullName evidence="2">Putative membrane protein</fullName>
    </submittedName>
</protein>
<accession>A0A2T0JKW3</accession>
<keyword evidence="3" id="KW-1185">Reference proteome</keyword>
<organism evidence="2 3">
    <name type="scientific">Actinoplanes italicus</name>
    <dbReference type="NCBI Taxonomy" id="113567"/>
    <lineage>
        <taxon>Bacteria</taxon>
        <taxon>Bacillati</taxon>
        <taxon>Actinomycetota</taxon>
        <taxon>Actinomycetes</taxon>
        <taxon>Micromonosporales</taxon>
        <taxon>Micromonosporaceae</taxon>
        <taxon>Actinoplanes</taxon>
    </lineage>
</organism>
<comment type="caution">
    <text evidence="2">The sequence shown here is derived from an EMBL/GenBank/DDBJ whole genome shotgun (WGS) entry which is preliminary data.</text>
</comment>
<feature type="transmembrane region" description="Helical" evidence="1">
    <location>
        <begin position="119"/>
        <end position="146"/>
    </location>
</feature>
<keyword evidence="1" id="KW-0812">Transmembrane</keyword>
<dbReference type="RefSeq" id="WP_106330883.1">
    <property type="nucleotide sequence ID" value="NZ_BOMO01000096.1"/>
</dbReference>
<dbReference type="Pfam" id="PF06197">
    <property type="entry name" value="DUF998"/>
    <property type="match status" value="1"/>
</dbReference>
<proteinExistence type="predicted"/>
<keyword evidence="1" id="KW-0472">Membrane</keyword>
<dbReference type="InterPro" id="IPR009339">
    <property type="entry name" value="DUF998"/>
</dbReference>
<feature type="transmembrane region" description="Helical" evidence="1">
    <location>
        <begin position="81"/>
        <end position="99"/>
    </location>
</feature>
<dbReference type="EMBL" id="PVMZ01000041">
    <property type="protein sequence ID" value="PRX08236.1"/>
    <property type="molecule type" value="Genomic_DNA"/>
</dbReference>
<evidence type="ECO:0000313" key="2">
    <source>
        <dbReference type="EMBL" id="PRX08236.1"/>
    </source>
</evidence>
<dbReference type="AlphaFoldDB" id="A0A2T0JKW3"/>
<evidence type="ECO:0000256" key="1">
    <source>
        <dbReference type="SAM" id="Phobius"/>
    </source>
</evidence>
<gene>
    <name evidence="2" type="ORF">CLV67_14151</name>
</gene>
<dbReference type="OrthoDB" id="8159487at2"/>
<keyword evidence="1" id="KW-1133">Transmembrane helix</keyword>
<reference evidence="2 3" key="1">
    <citation type="submission" date="2018-03" db="EMBL/GenBank/DDBJ databases">
        <title>Genomic Encyclopedia of Archaeal and Bacterial Type Strains, Phase II (KMG-II): from individual species to whole genera.</title>
        <authorList>
            <person name="Goeker M."/>
        </authorList>
    </citation>
    <scope>NUCLEOTIDE SEQUENCE [LARGE SCALE GENOMIC DNA]</scope>
    <source>
        <strain evidence="2 3">DSM 43146</strain>
    </source>
</reference>
<feature type="transmembrane region" description="Helical" evidence="1">
    <location>
        <begin position="178"/>
        <end position="198"/>
    </location>
</feature>
<dbReference type="Proteomes" id="UP000239415">
    <property type="component" value="Unassembled WGS sequence"/>
</dbReference>
<sequence>MDSYDRMFLAGALAGPVFFASAVCQMAVVEDFDITRHALSQLANGPLGWIQVVTFVVTGLGGLALAAGLRRTVTEGVGRRALPIAIAVFGAGMILAGVFPTDPVNGFPAGAPEEPVAPVSWHGIVHGTANVLAFAALAVAAIVVTVRCARRRAVLPATLSGVTALVLLLPMSPEHMSVQLALTGVVAFGWVTGLALALRPRVA</sequence>
<feature type="transmembrane region" description="Helical" evidence="1">
    <location>
        <begin position="48"/>
        <end position="69"/>
    </location>
</feature>
<feature type="transmembrane region" description="Helical" evidence="1">
    <location>
        <begin position="153"/>
        <end position="172"/>
    </location>
</feature>